<dbReference type="AlphaFoldDB" id="A0A4Q7EP89"/>
<evidence type="ECO:0000313" key="3">
    <source>
        <dbReference type="Proteomes" id="UP000292345"/>
    </source>
</evidence>
<reference evidence="2 3" key="1">
    <citation type="submission" date="2018-01" db="EMBL/GenBank/DDBJ databases">
        <title>Co-occurrence of chitin degradation, pigmentation and bioactivity in marine Pseudoalteromonas.</title>
        <authorList>
            <person name="Paulsen S."/>
            <person name="Gram L."/>
            <person name="Machado H."/>
        </authorList>
    </citation>
    <scope>NUCLEOTIDE SEQUENCE [LARGE SCALE GENOMIC DNA]</scope>
    <source>
        <strain evidence="2 3">S1946</strain>
    </source>
</reference>
<comment type="caution">
    <text evidence="2">The sequence shown here is derived from an EMBL/GenBank/DDBJ whole genome shotgun (WGS) entry which is preliminary data.</text>
</comment>
<organism evidence="2 3">
    <name type="scientific">Pseudoalteromonas rubra</name>
    <dbReference type="NCBI Taxonomy" id="43658"/>
    <lineage>
        <taxon>Bacteria</taxon>
        <taxon>Pseudomonadati</taxon>
        <taxon>Pseudomonadota</taxon>
        <taxon>Gammaproteobacteria</taxon>
        <taxon>Alteromonadales</taxon>
        <taxon>Pseudoalteromonadaceae</taxon>
        <taxon>Pseudoalteromonas</taxon>
    </lineage>
</organism>
<protein>
    <submittedName>
        <fullName evidence="2">Uncharacterized protein</fullName>
    </submittedName>
</protein>
<evidence type="ECO:0000313" key="2">
    <source>
        <dbReference type="EMBL" id="RZM85447.1"/>
    </source>
</evidence>
<dbReference type="EMBL" id="PPUZ01000001">
    <property type="protein sequence ID" value="RZM85447.1"/>
    <property type="molecule type" value="Genomic_DNA"/>
</dbReference>
<sequence length="112" mass="12289">MNKLLLLALTLMTSLSFANPLAGTYTVKSLRVSDATGYTYVYTTTPVQHKNTSCTETDSFAISRNAKSYDHIYSSLLAAGAAGKQVQIWVAYGNGECLNNRQRIALTEIKFN</sequence>
<gene>
    <name evidence="2" type="ORF">C3B51_00475</name>
</gene>
<dbReference type="RefSeq" id="WP_130243810.1">
    <property type="nucleotide sequence ID" value="NZ_PPUZ01000001.1"/>
</dbReference>
<feature type="signal peptide" evidence="1">
    <location>
        <begin position="1"/>
        <end position="18"/>
    </location>
</feature>
<name>A0A4Q7EP89_9GAMM</name>
<feature type="chain" id="PRO_5020285376" evidence="1">
    <location>
        <begin position="19"/>
        <end position="112"/>
    </location>
</feature>
<proteinExistence type="predicted"/>
<dbReference type="Proteomes" id="UP000292345">
    <property type="component" value="Unassembled WGS sequence"/>
</dbReference>
<evidence type="ECO:0000256" key="1">
    <source>
        <dbReference type="SAM" id="SignalP"/>
    </source>
</evidence>
<keyword evidence="1" id="KW-0732">Signal</keyword>
<accession>A0A4Q7EP89</accession>